<keyword evidence="2" id="KW-1185">Reference proteome</keyword>
<evidence type="ECO:0000313" key="2">
    <source>
        <dbReference type="Proteomes" id="UP000019760"/>
    </source>
</evidence>
<dbReference type="AlphaFoldDB" id="A0A023D226"/>
<sequence length="412" mass="44284">MTMTAAGCVPFVFPGAGQAASPDGAAGPKTVSHIEAAKSVTSVGAPEVIRVVGAPERTSWLSRIFDHKSTEFFGDAPIARGDYIHHGLGRVAAPAALPGARMMAAGHVSLMFMPSFMGMQDNMVGDSTVSPATIATHYDSVTGSKVRVVPHGMNASMYMFGVMYAVNNWLNIDVMSGWTRKYMDMTTFRGMVGSKVLGMSGGATSGFNDTQVNAIVRFYQDRHTHFHLNFGLSLPSGSTTGAITMLSPKGKDMTTRAPYGMQIGTGEVFATPGLTYLGTTGRWSWGAAFRSRLPFARNSHGYAWGARYQESVWGGYLLPGDMILSLRVNYVRQDRISGKDPLINGVGEPMNPLYYGGQRLQLLGGLDIDGHSIGLPGYSHFAIEGGKPVYQNLYGPQLAQGWQIAARISQLF</sequence>
<gene>
    <name evidence="1" type="ORF">Amme_015_001</name>
</gene>
<name>A0A023D226_ACIMT</name>
<reference evidence="1 2" key="2">
    <citation type="journal article" date="2014" name="FEMS Microbiol. Lett.">
        <title>Draft genomic DNA sequence of the facultatively methylotrophic bacterium Acidomonas methanolica type strain MB58.</title>
        <authorList>
            <person name="Higashiura N."/>
            <person name="Hadano H."/>
            <person name="Hirakawa H."/>
            <person name="Matsutani M."/>
            <person name="Takabe S."/>
            <person name="Matsushita K."/>
            <person name="Azuma Y."/>
        </authorList>
    </citation>
    <scope>NUCLEOTIDE SEQUENCE [LARGE SCALE GENOMIC DNA]</scope>
    <source>
        <strain evidence="1 2">MB58</strain>
    </source>
</reference>
<accession>A0A023D226</accession>
<evidence type="ECO:0000313" key="1">
    <source>
        <dbReference type="EMBL" id="GAJ28134.1"/>
    </source>
</evidence>
<proteinExistence type="predicted"/>
<dbReference type="Proteomes" id="UP000019760">
    <property type="component" value="Unassembled WGS sequence"/>
</dbReference>
<dbReference type="EMBL" id="BAND01000015">
    <property type="protein sequence ID" value="GAJ28134.1"/>
    <property type="molecule type" value="Genomic_DNA"/>
</dbReference>
<reference evidence="2" key="1">
    <citation type="journal article" date="2014" name="FEMS Microbiol. Lett.">
        <title>Draft Genomic DNA Sequence of the Facultatively Methylotrophic Bacterium Acidomonas methanolica type strain MB58.</title>
        <authorList>
            <person name="Higashiura N."/>
            <person name="Hadano H."/>
            <person name="Hirakawa H."/>
            <person name="Matsutani M."/>
            <person name="Takabe S."/>
            <person name="Matsushita K."/>
            <person name="Azuma Y."/>
        </authorList>
    </citation>
    <scope>NUCLEOTIDE SEQUENCE [LARGE SCALE GENOMIC DNA]</scope>
    <source>
        <strain evidence="2">MB58</strain>
    </source>
</reference>
<protein>
    <submittedName>
        <fullName evidence="1">Uncharacterized protein</fullName>
    </submittedName>
</protein>
<organism evidence="1 2">
    <name type="scientific">Acidomonas methanolica NBRC 104435</name>
    <dbReference type="NCBI Taxonomy" id="1231351"/>
    <lineage>
        <taxon>Bacteria</taxon>
        <taxon>Pseudomonadati</taxon>
        <taxon>Pseudomonadota</taxon>
        <taxon>Alphaproteobacteria</taxon>
        <taxon>Acetobacterales</taxon>
        <taxon>Acetobacteraceae</taxon>
        <taxon>Acidomonas</taxon>
    </lineage>
</organism>
<comment type="caution">
    <text evidence="1">The sequence shown here is derived from an EMBL/GenBank/DDBJ whole genome shotgun (WGS) entry which is preliminary data.</text>
</comment>